<comment type="similarity">
    <text evidence="9">Belongs to the ATPase alpha/beta chains family. T3SS ATPase subfamily.</text>
</comment>
<dbReference type="InterPro" id="IPR005714">
    <property type="entry name" value="ATPase_T3SS_FliI/YscN"/>
</dbReference>
<organism evidence="14 15">
    <name type="scientific">Yersinia frederiksenii</name>
    <dbReference type="NCBI Taxonomy" id="29484"/>
    <lineage>
        <taxon>Bacteria</taxon>
        <taxon>Pseudomonadati</taxon>
        <taxon>Pseudomonadota</taxon>
        <taxon>Gammaproteobacteria</taxon>
        <taxon>Enterobacterales</taxon>
        <taxon>Yersiniaceae</taxon>
        <taxon>Yersinia</taxon>
    </lineage>
</organism>
<evidence type="ECO:0000256" key="1">
    <source>
        <dbReference type="ARBA" id="ARBA00004496"/>
    </source>
</evidence>
<dbReference type="PROSITE" id="PS00152">
    <property type="entry name" value="ATPASE_ALPHA_BETA"/>
    <property type="match status" value="1"/>
</dbReference>
<dbReference type="GO" id="GO:0008564">
    <property type="term" value="F:protein-exporting ATPase activity"/>
    <property type="evidence" value="ECO:0007669"/>
    <property type="project" value="UniProtKB-EC"/>
</dbReference>
<evidence type="ECO:0000256" key="6">
    <source>
        <dbReference type="ARBA" id="ARBA00022927"/>
    </source>
</evidence>
<keyword evidence="3" id="KW-0963">Cytoplasm</keyword>
<comment type="catalytic activity">
    <reaction evidence="12">
        <text>ATP + H2O + cellular proteinSide 1 = ADP + phosphate + cellular proteinSide 2.</text>
        <dbReference type="EC" id="7.4.2.8"/>
    </reaction>
</comment>
<dbReference type="PANTHER" id="PTHR15184:SF62">
    <property type="entry name" value="SPI-2 TYPE 3 SECRETION SYSTEM ATPASE"/>
    <property type="match status" value="1"/>
</dbReference>
<dbReference type="InterPro" id="IPR000194">
    <property type="entry name" value="ATPase_F1/V1/A1_a/bsu_nucl-bd"/>
</dbReference>
<dbReference type="Pfam" id="PF00006">
    <property type="entry name" value="ATP-synt_ab"/>
    <property type="match status" value="1"/>
</dbReference>
<dbReference type="CDD" id="cd01136">
    <property type="entry name" value="ATPase_flagellum-secretory_path_III"/>
    <property type="match status" value="1"/>
</dbReference>
<evidence type="ECO:0000256" key="7">
    <source>
        <dbReference type="ARBA" id="ARBA00022967"/>
    </source>
</evidence>
<evidence type="ECO:0000256" key="4">
    <source>
        <dbReference type="ARBA" id="ARBA00022741"/>
    </source>
</evidence>
<evidence type="ECO:0000256" key="9">
    <source>
        <dbReference type="ARBA" id="ARBA00024342"/>
    </source>
</evidence>
<keyword evidence="14" id="KW-0378">Hydrolase</keyword>
<sequence length="453" mass="48865">MKQWTVTSMRLPDCSTLSDKLNRQLRLSSSVPEAAEYRGPILDVGPTLIRAHLSGVALGELCQIESSNMLAEVVAIEQETALLSPFAASVGLRSGQWVRPLRHTHRVRTGSDLLGRIVDGLGAPIDGGPPLSGHWRELDSLPPDPLTRQPIQRILTTGIRALDGILSCGEGQRVGIFAAAGVGKSTLLSMLCEGSNADVMVLALIGERGREVQEFLDQVLTPQARARTVVVVATSDRPALERLKGLYAATTIAEYFRECGLKVLLMADSLTRYARAAREIGLAAGELPAAGSFPPSVFAALPRLLERAGNSDRGSITAFYTVLVEGDNMNEPVADEVRSLLDGHIVLSRKLAGAGHYPAIDIAASVSRIMPQIVTDEHLALAQKLRRMQACYQEIELLVRVGEYQAGHDSQADEALQRYPAICAFLQQETRLSCDHDAINLSSTLAKLAQVLS</sequence>
<evidence type="ECO:0000259" key="13">
    <source>
        <dbReference type="SMART" id="SM00382"/>
    </source>
</evidence>
<dbReference type="NCBIfam" id="NF005295">
    <property type="entry name" value="PRK06820.1"/>
    <property type="match status" value="1"/>
</dbReference>
<proteinExistence type="inferred from homology"/>
<dbReference type="InterPro" id="IPR027417">
    <property type="entry name" value="P-loop_NTPase"/>
</dbReference>
<comment type="subcellular location">
    <subcellularLocation>
        <location evidence="1">Cytoplasm</location>
    </subcellularLocation>
</comment>
<dbReference type="EMBL" id="CGCB01000010">
    <property type="protein sequence ID" value="CFQ99175.1"/>
    <property type="molecule type" value="Genomic_DNA"/>
</dbReference>
<dbReference type="InterPro" id="IPR020003">
    <property type="entry name" value="ATPase_a/bsu_AS"/>
</dbReference>
<keyword evidence="6" id="KW-0653">Protein transport</keyword>
<dbReference type="GO" id="GO:0016887">
    <property type="term" value="F:ATP hydrolysis activity"/>
    <property type="evidence" value="ECO:0007669"/>
    <property type="project" value="InterPro"/>
</dbReference>
<dbReference type="GO" id="GO:0030257">
    <property type="term" value="C:type III protein secretion system complex"/>
    <property type="evidence" value="ECO:0007669"/>
    <property type="project" value="InterPro"/>
</dbReference>
<dbReference type="GO" id="GO:0005737">
    <property type="term" value="C:cytoplasm"/>
    <property type="evidence" value="ECO:0007669"/>
    <property type="project" value="UniProtKB-SubCell"/>
</dbReference>
<dbReference type="InterPro" id="IPR050053">
    <property type="entry name" value="ATPase_alpha/beta_chains"/>
</dbReference>
<dbReference type="FunFam" id="3.40.50.12240:FF:000002">
    <property type="entry name" value="Flagellum-specific ATP synthase FliI"/>
    <property type="match status" value="1"/>
</dbReference>
<dbReference type="PANTHER" id="PTHR15184">
    <property type="entry name" value="ATP SYNTHASE"/>
    <property type="match status" value="1"/>
</dbReference>
<evidence type="ECO:0000256" key="2">
    <source>
        <dbReference type="ARBA" id="ARBA00022448"/>
    </source>
</evidence>
<dbReference type="InterPro" id="IPR040627">
    <property type="entry name" value="T3SS_ATPase_C"/>
</dbReference>
<keyword evidence="8" id="KW-0843">Virulence</keyword>
<dbReference type="NCBIfam" id="TIGR01026">
    <property type="entry name" value="fliI_yscN"/>
    <property type="match status" value="1"/>
</dbReference>
<dbReference type="Pfam" id="PF18269">
    <property type="entry name" value="T3SS_ATPase_C"/>
    <property type="match status" value="1"/>
</dbReference>
<feature type="domain" description="AAA+ ATPase" evidence="13">
    <location>
        <begin position="170"/>
        <end position="351"/>
    </location>
</feature>
<protein>
    <recommendedName>
        <fullName evidence="11">Type 3 secretion system ATPase</fullName>
        <ecNumber evidence="10">7.4.2.8</ecNumber>
    </recommendedName>
</protein>
<dbReference type="Proteomes" id="UP000046784">
    <property type="component" value="Unassembled WGS sequence"/>
</dbReference>
<dbReference type="SMART" id="SM00382">
    <property type="entry name" value="AAA"/>
    <property type="match status" value="1"/>
</dbReference>
<dbReference type="SUPFAM" id="SSF52540">
    <property type="entry name" value="P-loop containing nucleoside triphosphate hydrolases"/>
    <property type="match status" value="1"/>
</dbReference>
<evidence type="ECO:0000256" key="5">
    <source>
        <dbReference type="ARBA" id="ARBA00022840"/>
    </source>
</evidence>
<keyword evidence="5" id="KW-0067">ATP-binding</keyword>
<dbReference type="InterPro" id="IPR003593">
    <property type="entry name" value="AAA+_ATPase"/>
</dbReference>
<dbReference type="GO" id="GO:0005524">
    <property type="term" value="F:ATP binding"/>
    <property type="evidence" value="ECO:0007669"/>
    <property type="project" value="UniProtKB-KW"/>
</dbReference>
<comment type="caution">
    <text evidence="14">The sequence shown here is derived from an EMBL/GenBank/DDBJ whole genome shotgun (WGS) entry which is preliminary data.</text>
</comment>
<evidence type="ECO:0000256" key="3">
    <source>
        <dbReference type="ARBA" id="ARBA00022490"/>
    </source>
</evidence>
<dbReference type="AlphaFoldDB" id="A0AAI9EP24"/>
<evidence type="ECO:0000256" key="12">
    <source>
        <dbReference type="ARBA" id="ARBA00034006"/>
    </source>
</evidence>
<dbReference type="Gene3D" id="3.40.50.12240">
    <property type="match status" value="1"/>
</dbReference>
<reference evidence="14 15" key="1">
    <citation type="submission" date="2015-03" db="EMBL/GenBank/DDBJ databases">
        <authorList>
            <consortium name="Pathogen Informatics"/>
            <person name="Murphy D."/>
        </authorList>
    </citation>
    <scope>NUCLEOTIDE SEQUENCE [LARGE SCALE GENOMIC DNA]</scope>
    <source>
        <strain evidence="14 15">3400/83</strain>
    </source>
</reference>
<name>A0AAI9EP24_YERFR</name>
<keyword evidence="4" id="KW-0547">Nucleotide-binding</keyword>
<gene>
    <name evidence="14" type="primary">yscN</name>
    <name evidence="14" type="ORF">ERS008524_01921</name>
</gene>
<evidence type="ECO:0000256" key="11">
    <source>
        <dbReference type="ARBA" id="ARBA00024442"/>
    </source>
</evidence>
<dbReference type="EC" id="7.4.2.8" evidence="10"/>
<evidence type="ECO:0000313" key="15">
    <source>
        <dbReference type="Proteomes" id="UP000046784"/>
    </source>
</evidence>
<dbReference type="GO" id="GO:0030254">
    <property type="term" value="P:protein secretion by the type III secretion system"/>
    <property type="evidence" value="ECO:0007669"/>
    <property type="project" value="InterPro"/>
</dbReference>
<keyword evidence="2" id="KW-0813">Transport</keyword>
<evidence type="ECO:0000256" key="10">
    <source>
        <dbReference type="ARBA" id="ARBA00024382"/>
    </source>
</evidence>
<accession>A0AAI9EP24</accession>
<evidence type="ECO:0000256" key="8">
    <source>
        <dbReference type="ARBA" id="ARBA00023026"/>
    </source>
</evidence>
<keyword evidence="7" id="KW-1278">Translocase</keyword>
<evidence type="ECO:0000313" key="14">
    <source>
        <dbReference type="EMBL" id="CFQ99175.1"/>
    </source>
</evidence>
<dbReference type="GO" id="GO:0046933">
    <property type="term" value="F:proton-transporting ATP synthase activity, rotational mechanism"/>
    <property type="evidence" value="ECO:0007669"/>
    <property type="project" value="TreeGrafter"/>
</dbReference>